<evidence type="ECO:0000256" key="5">
    <source>
        <dbReference type="ARBA" id="ARBA00022857"/>
    </source>
</evidence>
<reference evidence="9" key="1">
    <citation type="submission" date="2025-08" db="UniProtKB">
        <authorList>
            <consortium name="Ensembl"/>
        </authorList>
    </citation>
    <scope>IDENTIFICATION</scope>
</reference>
<evidence type="ECO:0000256" key="8">
    <source>
        <dbReference type="RuleBase" id="RU361177"/>
    </source>
</evidence>
<dbReference type="InterPro" id="IPR020946">
    <property type="entry name" value="Flavin_mOase-like"/>
</dbReference>
<dbReference type="Gene3D" id="3.50.50.60">
    <property type="entry name" value="FAD/NAD(P)-binding domain"/>
    <property type="match status" value="2"/>
</dbReference>
<dbReference type="FunCoup" id="A0A3Q3N0E7">
    <property type="interactions" value="241"/>
</dbReference>
<dbReference type="GO" id="GO:0050661">
    <property type="term" value="F:NADP binding"/>
    <property type="evidence" value="ECO:0007669"/>
    <property type="project" value="InterPro"/>
</dbReference>
<dbReference type="EC" id="1.-.-.-" evidence="8"/>
<dbReference type="GO" id="GO:0050660">
    <property type="term" value="F:flavin adenine dinucleotide binding"/>
    <property type="evidence" value="ECO:0007669"/>
    <property type="project" value="InterPro"/>
</dbReference>
<dbReference type="Proteomes" id="UP000261640">
    <property type="component" value="Unplaced"/>
</dbReference>
<name>A0A3Q3N0E7_9TELE</name>
<keyword evidence="6 8" id="KW-0560">Oxidoreductase</keyword>
<dbReference type="Ensembl" id="ENSMAMT00000034317.2">
    <property type="protein sequence ID" value="ENSMAMP00000033458.2"/>
    <property type="gene ID" value="ENSMAMG00000022497.2"/>
</dbReference>
<evidence type="ECO:0000256" key="7">
    <source>
        <dbReference type="ARBA" id="ARBA00023033"/>
    </source>
</evidence>
<accession>A0A3Q3N0E7</accession>
<proteinExistence type="inferred from homology"/>
<keyword evidence="4 8" id="KW-0274">FAD</keyword>
<reference evidence="9" key="2">
    <citation type="submission" date="2025-09" db="UniProtKB">
        <authorList>
            <consortium name="Ensembl"/>
        </authorList>
    </citation>
    <scope>IDENTIFICATION</scope>
</reference>
<keyword evidence="3 8" id="KW-0285">Flavoprotein</keyword>
<evidence type="ECO:0000313" key="9">
    <source>
        <dbReference type="Ensembl" id="ENSMAMP00000033458.2"/>
    </source>
</evidence>
<evidence type="ECO:0000256" key="3">
    <source>
        <dbReference type="ARBA" id="ARBA00022630"/>
    </source>
</evidence>
<organism evidence="9 10">
    <name type="scientific">Mastacembelus armatus</name>
    <name type="common">zig-zag eel</name>
    <dbReference type="NCBI Taxonomy" id="205130"/>
    <lineage>
        <taxon>Eukaryota</taxon>
        <taxon>Metazoa</taxon>
        <taxon>Chordata</taxon>
        <taxon>Craniata</taxon>
        <taxon>Vertebrata</taxon>
        <taxon>Euteleostomi</taxon>
        <taxon>Actinopterygii</taxon>
        <taxon>Neopterygii</taxon>
        <taxon>Teleostei</taxon>
        <taxon>Neoteleostei</taxon>
        <taxon>Acanthomorphata</taxon>
        <taxon>Anabantaria</taxon>
        <taxon>Synbranchiformes</taxon>
        <taxon>Mastacembelidae</taxon>
        <taxon>Mastacembelus</taxon>
    </lineage>
</organism>
<dbReference type="InterPro" id="IPR050346">
    <property type="entry name" value="FMO-like"/>
</dbReference>
<dbReference type="InterPro" id="IPR036188">
    <property type="entry name" value="FAD/NAD-bd_sf"/>
</dbReference>
<comment type="cofactor">
    <cofactor evidence="1 8">
        <name>FAD</name>
        <dbReference type="ChEBI" id="CHEBI:57692"/>
    </cofactor>
</comment>
<keyword evidence="10" id="KW-1185">Reference proteome</keyword>
<sequence length="476" mass="53881">MLSQTLRQWYPDPSPHHNLNLNPTQVRFCETSCAHLSGSVSLWIRTMLQRVAVVGGGAAGLCAARHILSRPDSFAPPVVFELTDNIGGTWCYDERVGTYDNGWPVLTSMYRALRTNLPKEVMMFPDFPFDPRLNSFLSHQEVQSYLESYCQSHNIRPHIRFRTMVEKVKPVVITTEDEAERTTWEVMSSDLSGCQKTERFDSVFVCSGHYSDPYIPDIPGIENFKGKVLHSHSYRYAEPFSGQSVVVLGAKASGVDISIELAKVGAQVILSHHRPPLTGPLPSGIRQSSPVVAVEDDGSISFQDGSVGSADVLIFCTGYNFRYPFLDAAQLGLEIQDHFVSPLYRFMLPPAFPSFFFIGICKIICPFPNFNCQVQYALAVLDGSVSLPSQAQMDNEVRQELQEKVERGVEERHLLVLDQDQWEYCQMLAHAAGFPPLPPVVRSLYEEVWRQRQVHPENYRRLNYRLISDTQWELID</sequence>
<dbReference type="PRINTS" id="PR00370">
    <property type="entry name" value="FMOXYGENASE"/>
</dbReference>
<dbReference type="Pfam" id="PF00743">
    <property type="entry name" value="FMO-like"/>
    <property type="match status" value="2"/>
</dbReference>
<evidence type="ECO:0000256" key="1">
    <source>
        <dbReference type="ARBA" id="ARBA00001974"/>
    </source>
</evidence>
<protein>
    <recommendedName>
        <fullName evidence="8">Flavin-containing monooxygenase</fullName>
        <ecNumber evidence="8">1.-.-.-</ecNumber>
    </recommendedName>
</protein>
<dbReference type="FunFam" id="3.50.50.60:FF:000138">
    <property type="entry name" value="Flavin-containing monooxygenase"/>
    <property type="match status" value="1"/>
</dbReference>
<comment type="similarity">
    <text evidence="2 8">Belongs to the FMO family.</text>
</comment>
<dbReference type="GO" id="GO:0004499">
    <property type="term" value="F:N,N-dimethylaniline monooxygenase activity"/>
    <property type="evidence" value="ECO:0007669"/>
    <property type="project" value="InterPro"/>
</dbReference>
<dbReference type="AlphaFoldDB" id="A0A3Q3N0E7"/>
<dbReference type="InterPro" id="IPR000960">
    <property type="entry name" value="Flavin_mOase"/>
</dbReference>
<evidence type="ECO:0000313" key="10">
    <source>
        <dbReference type="Proteomes" id="UP000261640"/>
    </source>
</evidence>
<evidence type="ECO:0000256" key="6">
    <source>
        <dbReference type="ARBA" id="ARBA00023002"/>
    </source>
</evidence>
<dbReference type="STRING" id="205130.ENSMAMP00000033458"/>
<dbReference type="PIRSF" id="PIRSF000332">
    <property type="entry name" value="FMO"/>
    <property type="match status" value="1"/>
</dbReference>
<keyword evidence="5" id="KW-0521">NADP</keyword>
<dbReference type="PANTHER" id="PTHR23023">
    <property type="entry name" value="DIMETHYLANILINE MONOOXYGENASE"/>
    <property type="match status" value="1"/>
</dbReference>
<dbReference type="SUPFAM" id="SSF51905">
    <property type="entry name" value="FAD/NAD(P)-binding domain"/>
    <property type="match status" value="2"/>
</dbReference>
<evidence type="ECO:0000256" key="2">
    <source>
        <dbReference type="ARBA" id="ARBA00009183"/>
    </source>
</evidence>
<keyword evidence="7 8" id="KW-0503">Monooxygenase</keyword>
<dbReference type="GeneTree" id="ENSGT00940000164245"/>
<evidence type="ECO:0000256" key="4">
    <source>
        <dbReference type="ARBA" id="ARBA00022827"/>
    </source>
</evidence>
<dbReference type="InParanoid" id="A0A3Q3N0E7"/>